<comment type="caution">
    <text evidence="5">The sequence shown here is derived from an EMBL/GenBank/DDBJ whole genome shotgun (WGS) entry which is preliminary data.</text>
</comment>
<dbReference type="NCBIfam" id="NF033518">
    <property type="entry name" value="transpos_IS607"/>
    <property type="match status" value="1"/>
</dbReference>
<dbReference type="GO" id="GO:0000150">
    <property type="term" value="F:DNA strand exchange activity"/>
    <property type="evidence" value="ECO:0007669"/>
    <property type="project" value="InterPro"/>
</dbReference>
<dbReference type="PANTHER" id="PTHR36172">
    <property type="match status" value="1"/>
</dbReference>
<dbReference type="SMART" id="SM00857">
    <property type="entry name" value="Resolvase"/>
    <property type="match status" value="1"/>
</dbReference>
<dbReference type="InterPro" id="IPR006118">
    <property type="entry name" value="Recombinase_CS"/>
</dbReference>
<feature type="domain" description="Resolvase/invertase-type recombinase catalytic" evidence="4">
    <location>
        <begin position="19"/>
        <end position="170"/>
    </location>
</feature>
<dbReference type="Gene3D" id="3.40.50.1390">
    <property type="entry name" value="Resolvase, N-terminal catalytic domain"/>
    <property type="match status" value="1"/>
</dbReference>
<organism evidence="5">
    <name type="scientific">human gut metagenome</name>
    <dbReference type="NCBI Taxonomy" id="408170"/>
    <lineage>
        <taxon>unclassified sequences</taxon>
        <taxon>metagenomes</taxon>
        <taxon>organismal metagenomes</taxon>
    </lineage>
</organism>
<dbReference type="CDD" id="cd03769">
    <property type="entry name" value="SR_IS607_transposase_like"/>
    <property type="match status" value="1"/>
</dbReference>
<dbReference type="FunFam" id="3.40.50.1390:FF:000002">
    <property type="entry name" value="ORF1 in transposon ISC1904"/>
    <property type="match status" value="1"/>
</dbReference>
<dbReference type="EMBL" id="AJWY01002338">
    <property type="protein sequence ID" value="EKC78403.1"/>
    <property type="molecule type" value="Genomic_DNA"/>
</dbReference>
<dbReference type="InterPro" id="IPR051491">
    <property type="entry name" value="Recombinase/Transposase-rel"/>
</dbReference>
<dbReference type="SUPFAM" id="SSF53041">
    <property type="entry name" value="Resolvase-like"/>
    <property type="match status" value="1"/>
</dbReference>
<reference evidence="5" key="1">
    <citation type="journal article" date="2013" name="Environ. Microbiol.">
        <title>Microbiota from the distal guts of lean and obese adolescents exhibit partial functional redundancy besides clear differences in community structure.</title>
        <authorList>
            <person name="Ferrer M."/>
            <person name="Ruiz A."/>
            <person name="Lanza F."/>
            <person name="Haange S.B."/>
            <person name="Oberbach A."/>
            <person name="Till H."/>
            <person name="Bargiela R."/>
            <person name="Campoy C."/>
            <person name="Segura M.T."/>
            <person name="Richter M."/>
            <person name="von Bergen M."/>
            <person name="Seifert J."/>
            <person name="Suarez A."/>
        </authorList>
    </citation>
    <scope>NUCLEOTIDE SEQUENCE</scope>
</reference>
<sequence>YYSDEQLNQVINVKPKNRITIGYCRVSSRKQKDDLERQIDNVKTYLLAKGQPFEIISDIGSGIDYKKKGLQELIRRISQNQVEKVVVLYKDRLLSFGFELIEYIASLYNCEIEIIDNTEKSEQQELVEDLVQIITVFSCKLQGKRANKAKKLIRELIQEETDGKSHKSNADTKQCTEN</sequence>
<name>K1U849_9ZZZZ</name>
<evidence type="ECO:0000256" key="2">
    <source>
        <dbReference type="ARBA" id="ARBA00023125"/>
    </source>
</evidence>
<dbReference type="Pfam" id="PF00239">
    <property type="entry name" value="Resolvase"/>
    <property type="match status" value="1"/>
</dbReference>
<evidence type="ECO:0000256" key="3">
    <source>
        <dbReference type="ARBA" id="ARBA00023172"/>
    </source>
</evidence>
<dbReference type="AlphaFoldDB" id="K1U849"/>
<evidence type="ECO:0000256" key="1">
    <source>
        <dbReference type="ARBA" id="ARBA00022908"/>
    </source>
</evidence>
<keyword evidence="3" id="KW-0233">DNA recombination</keyword>
<keyword evidence="1" id="KW-0229">DNA integration</keyword>
<dbReference type="InterPro" id="IPR041718">
    <property type="entry name" value="IS607_transposase-like"/>
</dbReference>
<evidence type="ECO:0000313" key="5">
    <source>
        <dbReference type="EMBL" id="EKC78403.1"/>
    </source>
</evidence>
<evidence type="ECO:0000259" key="4">
    <source>
        <dbReference type="PROSITE" id="PS51736"/>
    </source>
</evidence>
<dbReference type="InterPro" id="IPR048046">
    <property type="entry name" value="Transpos_IS607"/>
</dbReference>
<proteinExistence type="predicted"/>
<dbReference type="PANTHER" id="PTHR36172:SF1">
    <property type="entry name" value="RESOLVASE-RELATED"/>
    <property type="match status" value="1"/>
</dbReference>
<dbReference type="InterPro" id="IPR006119">
    <property type="entry name" value="Resolv_N"/>
</dbReference>
<dbReference type="GO" id="GO:0015074">
    <property type="term" value="P:DNA integration"/>
    <property type="evidence" value="ECO:0007669"/>
    <property type="project" value="UniProtKB-KW"/>
</dbReference>
<dbReference type="GO" id="GO:0003677">
    <property type="term" value="F:DNA binding"/>
    <property type="evidence" value="ECO:0007669"/>
    <property type="project" value="UniProtKB-KW"/>
</dbReference>
<dbReference type="PROSITE" id="PS51736">
    <property type="entry name" value="RECOMBINASES_3"/>
    <property type="match status" value="1"/>
</dbReference>
<gene>
    <name evidence="5" type="ORF">LEA_03526</name>
</gene>
<accession>K1U849</accession>
<keyword evidence="2" id="KW-0238">DNA-binding</keyword>
<feature type="non-terminal residue" evidence="5">
    <location>
        <position position="1"/>
    </location>
</feature>
<dbReference type="PROSITE" id="PS00397">
    <property type="entry name" value="RECOMBINASES_1"/>
    <property type="match status" value="1"/>
</dbReference>
<dbReference type="Gene3D" id="1.10.287.2170">
    <property type="match status" value="1"/>
</dbReference>
<dbReference type="InterPro" id="IPR036162">
    <property type="entry name" value="Resolvase-like_N_sf"/>
</dbReference>
<protein>
    <submittedName>
        <fullName evidence="5">Resolvase domain protein</fullName>
    </submittedName>
</protein>